<dbReference type="Proteomes" id="UP000198990">
    <property type="component" value="Unassembled WGS sequence"/>
</dbReference>
<keyword evidence="3" id="KW-1185">Reference proteome</keyword>
<keyword evidence="1" id="KW-1133">Transmembrane helix</keyword>
<evidence type="ECO:0000313" key="2">
    <source>
        <dbReference type="EMBL" id="SEL72188.1"/>
    </source>
</evidence>
<dbReference type="SUPFAM" id="SSF52266">
    <property type="entry name" value="SGNH hydrolase"/>
    <property type="match status" value="1"/>
</dbReference>
<evidence type="ECO:0000256" key="1">
    <source>
        <dbReference type="SAM" id="Phobius"/>
    </source>
</evidence>
<gene>
    <name evidence="2" type="ORF">SAMN04488008_10518</name>
</gene>
<dbReference type="GO" id="GO:0016788">
    <property type="term" value="F:hydrolase activity, acting on ester bonds"/>
    <property type="evidence" value="ECO:0007669"/>
    <property type="project" value="UniProtKB-ARBA"/>
</dbReference>
<name>A0A1H7SIC8_9FLAO</name>
<evidence type="ECO:0000313" key="3">
    <source>
        <dbReference type="Proteomes" id="UP000198990"/>
    </source>
</evidence>
<proteinExistence type="predicted"/>
<accession>A0A1H7SIC8</accession>
<dbReference type="AlphaFoldDB" id="A0A1H7SIC8"/>
<dbReference type="EMBL" id="FNZN01000005">
    <property type="protein sequence ID" value="SEL72188.1"/>
    <property type="molecule type" value="Genomic_DNA"/>
</dbReference>
<evidence type="ECO:0008006" key="4">
    <source>
        <dbReference type="Google" id="ProtNLM"/>
    </source>
</evidence>
<dbReference type="InterPro" id="IPR036514">
    <property type="entry name" value="SGNH_hydro_sf"/>
</dbReference>
<keyword evidence="1" id="KW-0812">Transmembrane</keyword>
<sequence length="329" mass="38384">MKKQVLSTFNFKLKLIKNIIIYLIITFLGLVLSFEFFNPIENNRDNSAVVYENNFIPELPKLIEIKYNNIKFLGENFSDTIKRKKNIFIGSSTTQSFYVPNDLKWTTWAMSNINFWYNNCGFDGLKMNKLIPQINNTAFIKPDYTIILFDPFSDDDLISTEGIFLRFRNMVKKIKFFKSVLIPFLMSKEDNQIGHRKITWKVEENLEYKTIDNIPKMDKIDSYLLDVIQTIESTESIPIFISAPTPYGNYVNKQGIDMSKINNSISTNNYYKGFSEKLEKYCDSQGIHFIDGYSLAKNADLFYDATHFNLKGSEKFGKLINNELQQILK</sequence>
<feature type="transmembrane region" description="Helical" evidence="1">
    <location>
        <begin position="20"/>
        <end position="37"/>
    </location>
</feature>
<dbReference type="RefSeq" id="WP_091624536.1">
    <property type="nucleotide sequence ID" value="NZ_FNZN01000005.1"/>
</dbReference>
<dbReference type="Gene3D" id="3.40.50.1110">
    <property type="entry name" value="SGNH hydrolase"/>
    <property type="match status" value="1"/>
</dbReference>
<dbReference type="STRING" id="228957.SAMN04488008_10518"/>
<dbReference type="OrthoDB" id="815910at2"/>
<protein>
    <recommendedName>
        <fullName evidence="4">GDSL-like Lipase/Acylhydrolase</fullName>
    </recommendedName>
</protein>
<organism evidence="2 3">
    <name type="scientific">Maribacter orientalis</name>
    <dbReference type="NCBI Taxonomy" id="228957"/>
    <lineage>
        <taxon>Bacteria</taxon>
        <taxon>Pseudomonadati</taxon>
        <taxon>Bacteroidota</taxon>
        <taxon>Flavobacteriia</taxon>
        <taxon>Flavobacteriales</taxon>
        <taxon>Flavobacteriaceae</taxon>
        <taxon>Maribacter</taxon>
    </lineage>
</organism>
<keyword evidence="1" id="KW-0472">Membrane</keyword>
<reference evidence="3" key="1">
    <citation type="submission" date="2016-10" db="EMBL/GenBank/DDBJ databases">
        <authorList>
            <person name="Varghese N."/>
            <person name="Submissions S."/>
        </authorList>
    </citation>
    <scope>NUCLEOTIDE SEQUENCE [LARGE SCALE GENOMIC DNA]</scope>
    <source>
        <strain evidence="3">DSM 16471</strain>
    </source>
</reference>